<dbReference type="InterPro" id="IPR001100">
    <property type="entry name" value="Pyr_nuc-diS_OxRdtase"/>
</dbReference>
<keyword evidence="6" id="KW-0521">NADP</keyword>
<dbReference type="AlphaFoldDB" id="A0AAE0BKQ1"/>
<dbReference type="FunFam" id="3.50.50.60:FF:000051">
    <property type="entry name" value="Glutathione reductase"/>
    <property type="match status" value="1"/>
</dbReference>
<feature type="binding site" evidence="11">
    <location>
        <position position="367"/>
    </location>
    <ligand>
        <name>FAD</name>
        <dbReference type="ChEBI" id="CHEBI:57692"/>
    </ligand>
</feature>
<dbReference type="InterPro" id="IPR023753">
    <property type="entry name" value="FAD/NAD-binding_dom"/>
</dbReference>
<keyword evidence="7 13" id="KW-0560">Oxidoreductase</keyword>
<gene>
    <name evidence="16" type="ORF">CYMTET_51715</name>
</gene>
<dbReference type="InterPro" id="IPR036188">
    <property type="entry name" value="FAD/NAD-bd_sf"/>
</dbReference>
<evidence type="ECO:0000256" key="6">
    <source>
        <dbReference type="ARBA" id="ARBA00022857"/>
    </source>
</evidence>
<feature type="domain" description="Pyridine nucleotide-disulphide oxidoreductase dimerisation" evidence="14">
    <location>
        <begin position="403"/>
        <end position="443"/>
    </location>
</feature>
<evidence type="ECO:0000256" key="9">
    <source>
        <dbReference type="ARBA" id="ARBA00023284"/>
    </source>
</evidence>
<comment type="caution">
    <text evidence="16">The sequence shown here is derived from an EMBL/GenBank/DDBJ whole genome shotgun (WGS) entry which is preliminary data.</text>
</comment>
<dbReference type="EC" id="1.8.1.7" evidence="3"/>
<feature type="domain" description="FAD/NAD(P)-binding" evidence="15">
    <location>
        <begin position="62"/>
        <end position="382"/>
    </location>
</feature>
<evidence type="ECO:0000256" key="4">
    <source>
        <dbReference type="ARBA" id="ARBA00022630"/>
    </source>
</evidence>
<dbReference type="GO" id="GO:0004362">
    <property type="term" value="F:glutathione-disulfide reductase (NADPH) activity"/>
    <property type="evidence" value="ECO:0007669"/>
    <property type="project" value="UniProtKB-EC"/>
</dbReference>
<organism evidence="16 17">
    <name type="scientific">Cymbomonas tetramitiformis</name>
    <dbReference type="NCBI Taxonomy" id="36881"/>
    <lineage>
        <taxon>Eukaryota</taxon>
        <taxon>Viridiplantae</taxon>
        <taxon>Chlorophyta</taxon>
        <taxon>Pyramimonadophyceae</taxon>
        <taxon>Pyramimonadales</taxon>
        <taxon>Pyramimonadaceae</taxon>
        <taxon>Cymbomonas</taxon>
    </lineage>
</organism>
<evidence type="ECO:0000259" key="15">
    <source>
        <dbReference type="Pfam" id="PF07992"/>
    </source>
</evidence>
<evidence type="ECO:0000256" key="7">
    <source>
        <dbReference type="ARBA" id="ARBA00023002"/>
    </source>
</evidence>
<comment type="similarity">
    <text evidence="1 13">Belongs to the class-I pyridine nucleotide-disulfide oxidoreductase family.</text>
</comment>
<keyword evidence="17" id="KW-1185">Reference proteome</keyword>
<keyword evidence="9 13" id="KW-0676">Redox-active center</keyword>
<dbReference type="PRINTS" id="PR00368">
    <property type="entry name" value="FADPNR"/>
</dbReference>
<reference evidence="16 17" key="1">
    <citation type="journal article" date="2015" name="Genome Biol. Evol.">
        <title>Comparative Genomics of a Bacterivorous Green Alga Reveals Evolutionary Causalities and Consequences of Phago-Mixotrophic Mode of Nutrition.</title>
        <authorList>
            <person name="Burns J.A."/>
            <person name="Paasch A."/>
            <person name="Narechania A."/>
            <person name="Kim E."/>
        </authorList>
    </citation>
    <scope>NUCLEOTIDE SEQUENCE [LARGE SCALE GENOMIC DNA]</scope>
    <source>
        <strain evidence="16 17">PLY_AMNH</strain>
    </source>
</reference>
<dbReference type="InterPro" id="IPR046952">
    <property type="entry name" value="GSHR/TRXR-like"/>
</dbReference>
<dbReference type="InterPro" id="IPR012999">
    <property type="entry name" value="Pyr_OxRdtase_I_AS"/>
</dbReference>
<feature type="binding site" evidence="11">
    <location>
        <position position="181"/>
    </location>
    <ligand>
        <name>FAD</name>
        <dbReference type="ChEBI" id="CHEBI:57692"/>
    </ligand>
</feature>
<dbReference type="Proteomes" id="UP001190700">
    <property type="component" value="Unassembled WGS sequence"/>
</dbReference>
<evidence type="ECO:0000313" key="17">
    <source>
        <dbReference type="Proteomes" id="UP001190700"/>
    </source>
</evidence>
<dbReference type="GO" id="GO:0005829">
    <property type="term" value="C:cytosol"/>
    <property type="evidence" value="ECO:0007669"/>
    <property type="project" value="TreeGrafter"/>
</dbReference>
<protein>
    <recommendedName>
        <fullName evidence="3">glutathione-disulfide reductase</fullName>
        <ecNumber evidence="3">1.8.1.7</ecNumber>
    </recommendedName>
</protein>
<keyword evidence="4 13" id="KW-0285">Flavoprotein</keyword>
<dbReference type="GO" id="GO:0045454">
    <property type="term" value="P:cell redox homeostasis"/>
    <property type="evidence" value="ECO:0007669"/>
    <property type="project" value="InterPro"/>
</dbReference>
<keyword evidence="5 11" id="KW-0274">FAD</keyword>
<dbReference type="GO" id="GO:0006749">
    <property type="term" value="P:glutathione metabolic process"/>
    <property type="evidence" value="ECO:0007669"/>
    <property type="project" value="TreeGrafter"/>
</dbReference>
<dbReference type="EMBL" id="LGRX02034278">
    <property type="protein sequence ID" value="KAK3238262.1"/>
    <property type="molecule type" value="Genomic_DNA"/>
</dbReference>
<comment type="cofactor">
    <cofactor evidence="11">
        <name>FAD</name>
        <dbReference type="ChEBI" id="CHEBI:57692"/>
    </cofactor>
    <text evidence="11">Binds 1 FAD per subunit.</text>
</comment>
<dbReference type="PANTHER" id="PTHR42737:SF9">
    <property type="entry name" value="GLUTATHIONE REDUCTASE"/>
    <property type="match status" value="1"/>
</dbReference>
<evidence type="ECO:0000256" key="2">
    <source>
        <dbReference type="ARBA" id="ARBA00011738"/>
    </source>
</evidence>
<dbReference type="Pfam" id="PF02852">
    <property type="entry name" value="Pyr_redox_dim"/>
    <property type="match status" value="1"/>
</dbReference>
<dbReference type="Gene3D" id="3.50.50.60">
    <property type="entry name" value="FAD/NAD(P)-binding domain"/>
    <property type="match status" value="1"/>
</dbReference>
<comment type="subunit">
    <text evidence="2">Homodimer.</text>
</comment>
<dbReference type="PRINTS" id="PR00411">
    <property type="entry name" value="PNDRDTASEI"/>
</dbReference>
<evidence type="ECO:0000256" key="11">
    <source>
        <dbReference type="PIRSR" id="PIRSR000350-3"/>
    </source>
</evidence>
<feature type="non-terminal residue" evidence="16">
    <location>
        <position position="445"/>
    </location>
</feature>
<sequence>MVQGALASFASLRPSMAIRGVRSLSSRFSGSQRSLQNVRKASPRAGMPRTLTVAASEEYDYDLFTIGAGSGGVRCSRMSAGKGAKVAVAELPFSTQASDTTGGVGGTCVIRGCVPKKLLVYGSHFAEDFEDSEGFGWKMNEKPDFDWTKLIASKNKELDRLTGIYKRLLDGSGVELVEGRGTVVDAHTVEVDGKRFTAKNILVAVGGRAFVPDIPGKELVITSDEALDLPKMPKKICIVGSGYIALEFACIFNALGAEVHVYYRQPLPLRGFDEEVRGFLAEQLALKGIVLHPGATPTAVEKTDTGLKLITSDGEQEADEVMFGTGRKPNVKNLGLEEAGVEMADSGAIKVNEISQTTCPSIWAIGDVTDRINLTPVALMEGMALTKTLFDGVPTEPDHTNVACAVFTQPQVATVGLTEEEAMTEFGDIDVYTSSFRPMKNTLSV</sequence>
<dbReference type="SUPFAM" id="SSF51905">
    <property type="entry name" value="FAD/NAD(P)-binding domain"/>
    <property type="match status" value="1"/>
</dbReference>
<keyword evidence="11" id="KW-0547">Nucleotide-binding</keyword>
<evidence type="ECO:0000313" key="16">
    <source>
        <dbReference type="EMBL" id="KAK3238262.1"/>
    </source>
</evidence>
<evidence type="ECO:0000259" key="14">
    <source>
        <dbReference type="Pfam" id="PF02852"/>
    </source>
</evidence>
<dbReference type="PIRSF" id="PIRSF000350">
    <property type="entry name" value="Mercury_reductase_MerA"/>
    <property type="match status" value="1"/>
</dbReference>
<evidence type="ECO:0000256" key="10">
    <source>
        <dbReference type="ARBA" id="ARBA00049142"/>
    </source>
</evidence>
<evidence type="ECO:0000256" key="8">
    <source>
        <dbReference type="ARBA" id="ARBA00023157"/>
    </source>
</evidence>
<accession>A0AAE0BKQ1</accession>
<dbReference type="GO" id="GO:0050660">
    <property type="term" value="F:flavin adenine dinucleotide binding"/>
    <property type="evidence" value="ECO:0007669"/>
    <property type="project" value="InterPro"/>
</dbReference>
<feature type="binding site" evidence="11">
    <location>
        <begin position="240"/>
        <end position="247"/>
    </location>
    <ligand>
        <name>NAD(+)</name>
        <dbReference type="ChEBI" id="CHEBI:57540"/>
    </ligand>
</feature>
<dbReference type="Pfam" id="PF07992">
    <property type="entry name" value="Pyr_redox_2"/>
    <property type="match status" value="1"/>
</dbReference>
<proteinExistence type="inferred from homology"/>
<keyword evidence="11" id="KW-0520">NAD</keyword>
<evidence type="ECO:0000256" key="1">
    <source>
        <dbReference type="ARBA" id="ARBA00007532"/>
    </source>
</evidence>
<evidence type="ECO:0000256" key="13">
    <source>
        <dbReference type="RuleBase" id="RU003691"/>
    </source>
</evidence>
<keyword evidence="8" id="KW-1015">Disulfide bond</keyword>
<dbReference type="GO" id="GO:0005739">
    <property type="term" value="C:mitochondrion"/>
    <property type="evidence" value="ECO:0007669"/>
    <property type="project" value="TreeGrafter"/>
</dbReference>
<dbReference type="GO" id="GO:0034599">
    <property type="term" value="P:cellular response to oxidative stress"/>
    <property type="evidence" value="ECO:0007669"/>
    <property type="project" value="TreeGrafter"/>
</dbReference>
<evidence type="ECO:0000256" key="5">
    <source>
        <dbReference type="ARBA" id="ARBA00022827"/>
    </source>
</evidence>
<name>A0AAE0BKQ1_9CHLO</name>
<feature type="binding site" evidence="11">
    <location>
        <position position="117"/>
    </location>
    <ligand>
        <name>FAD</name>
        <dbReference type="ChEBI" id="CHEBI:57692"/>
    </ligand>
</feature>
<evidence type="ECO:0000256" key="3">
    <source>
        <dbReference type="ARBA" id="ARBA00012607"/>
    </source>
</evidence>
<dbReference type="PANTHER" id="PTHR42737">
    <property type="entry name" value="GLUTATHIONE REDUCTASE"/>
    <property type="match status" value="1"/>
</dbReference>
<dbReference type="PROSITE" id="PS00076">
    <property type="entry name" value="PYRIDINE_REDOX_1"/>
    <property type="match status" value="1"/>
</dbReference>
<dbReference type="InterPro" id="IPR004099">
    <property type="entry name" value="Pyr_nucl-diS_OxRdtase_dimer"/>
</dbReference>
<feature type="disulfide bond" description="Redox-active" evidence="12">
    <location>
        <begin position="108"/>
        <end position="113"/>
    </location>
</feature>
<evidence type="ECO:0000256" key="12">
    <source>
        <dbReference type="PIRSR" id="PIRSR000350-4"/>
    </source>
</evidence>
<comment type="catalytic activity">
    <reaction evidence="10">
        <text>2 glutathione + NADP(+) = glutathione disulfide + NADPH + H(+)</text>
        <dbReference type="Rhea" id="RHEA:11740"/>
        <dbReference type="ChEBI" id="CHEBI:15378"/>
        <dbReference type="ChEBI" id="CHEBI:57783"/>
        <dbReference type="ChEBI" id="CHEBI:57925"/>
        <dbReference type="ChEBI" id="CHEBI:58297"/>
        <dbReference type="ChEBI" id="CHEBI:58349"/>
        <dbReference type="EC" id="1.8.1.7"/>
    </reaction>
</comment>
<feature type="binding site" evidence="11">
    <location>
        <position position="326"/>
    </location>
    <ligand>
        <name>NAD(+)</name>
        <dbReference type="ChEBI" id="CHEBI:57540"/>
    </ligand>
</feature>